<evidence type="ECO:0000256" key="6">
    <source>
        <dbReference type="SAM" id="Phobius"/>
    </source>
</evidence>
<gene>
    <name evidence="8" type="ORF">COS54_00465</name>
</gene>
<evidence type="ECO:0000256" key="4">
    <source>
        <dbReference type="ARBA" id="ARBA00022989"/>
    </source>
</evidence>
<dbReference type="InterPro" id="IPR051311">
    <property type="entry name" value="DedA_domain"/>
</dbReference>
<evidence type="ECO:0000256" key="3">
    <source>
        <dbReference type="ARBA" id="ARBA00022692"/>
    </source>
</evidence>
<dbReference type="PANTHER" id="PTHR42709">
    <property type="entry name" value="ALKALINE PHOSPHATASE LIKE PROTEIN"/>
    <property type="match status" value="1"/>
</dbReference>
<keyword evidence="3 6" id="KW-0812">Transmembrane</keyword>
<name>A0A2M7BFA7_9BACT</name>
<sequence>MAHLLQSLTAWVIWIISGLRYFGVFICMTIEGACIPLPSEVILPFAGFLVFTGRFNFFLAILMGGLGNAFGSTIMYFLGLKGGYPLVKKYGKFLLISNKDLNRTEKWFSRYGNKTVFFSQLFPVIRTYISLPSGILKIKYLPFLIYTFLGAIIWSLLLVWLGMTFGQNWKVIQVYFKKFDLAISILVFAGLAFFIYHKISKFNKLAKEKN</sequence>
<keyword evidence="5 6" id="KW-0472">Membrane</keyword>
<dbReference type="PANTHER" id="PTHR42709:SF6">
    <property type="entry name" value="UNDECAPRENYL PHOSPHATE TRANSPORTER A"/>
    <property type="match status" value="1"/>
</dbReference>
<dbReference type="GO" id="GO:0005886">
    <property type="term" value="C:plasma membrane"/>
    <property type="evidence" value="ECO:0007669"/>
    <property type="project" value="UniProtKB-SubCell"/>
</dbReference>
<evidence type="ECO:0000256" key="2">
    <source>
        <dbReference type="ARBA" id="ARBA00022475"/>
    </source>
</evidence>
<dbReference type="InterPro" id="IPR032816">
    <property type="entry name" value="VTT_dom"/>
</dbReference>
<feature type="transmembrane region" description="Helical" evidence="6">
    <location>
        <begin position="181"/>
        <end position="199"/>
    </location>
</feature>
<feature type="domain" description="VTT" evidence="7">
    <location>
        <begin position="37"/>
        <end position="162"/>
    </location>
</feature>
<evidence type="ECO:0000313" key="8">
    <source>
        <dbReference type="EMBL" id="PIV01767.1"/>
    </source>
</evidence>
<evidence type="ECO:0000256" key="1">
    <source>
        <dbReference type="ARBA" id="ARBA00004651"/>
    </source>
</evidence>
<accession>A0A2M7BFA7</accession>
<keyword evidence="2" id="KW-1003">Cell membrane</keyword>
<reference evidence="9" key="1">
    <citation type="submission" date="2017-09" db="EMBL/GenBank/DDBJ databases">
        <title>Depth-based differentiation of microbial function through sediment-hosted aquifers and enrichment of novel symbionts in the deep terrestrial subsurface.</title>
        <authorList>
            <person name="Probst A.J."/>
            <person name="Ladd B."/>
            <person name="Jarett J.K."/>
            <person name="Geller-Mcgrath D.E."/>
            <person name="Sieber C.M.K."/>
            <person name="Emerson J.B."/>
            <person name="Anantharaman K."/>
            <person name="Thomas B.C."/>
            <person name="Malmstrom R."/>
            <person name="Stieglmeier M."/>
            <person name="Klingl A."/>
            <person name="Woyke T."/>
            <person name="Ryan C.M."/>
            <person name="Banfield J.F."/>
        </authorList>
    </citation>
    <scope>NUCLEOTIDE SEQUENCE [LARGE SCALE GENOMIC DNA]</scope>
</reference>
<evidence type="ECO:0000256" key="5">
    <source>
        <dbReference type="ARBA" id="ARBA00023136"/>
    </source>
</evidence>
<comment type="caution">
    <text evidence="8">The sequence shown here is derived from an EMBL/GenBank/DDBJ whole genome shotgun (WGS) entry which is preliminary data.</text>
</comment>
<dbReference type="Proteomes" id="UP000229631">
    <property type="component" value="Unassembled WGS sequence"/>
</dbReference>
<proteinExistence type="predicted"/>
<organism evidence="8 9">
    <name type="scientific">Candidatus Shapirobacteria bacterium CG03_land_8_20_14_0_80_39_12</name>
    <dbReference type="NCBI Taxonomy" id="1974879"/>
    <lineage>
        <taxon>Bacteria</taxon>
        <taxon>Candidatus Shapironibacteriota</taxon>
    </lineage>
</organism>
<comment type="subcellular location">
    <subcellularLocation>
        <location evidence="1">Cell membrane</location>
        <topology evidence="1">Multi-pass membrane protein</topology>
    </subcellularLocation>
</comment>
<feature type="transmembrane region" description="Helical" evidence="6">
    <location>
        <begin position="140"/>
        <end position="161"/>
    </location>
</feature>
<dbReference type="EMBL" id="PEVC01000012">
    <property type="protein sequence ID" value="PIV01767.1"/>
    <property type="molecule type" value="Genomic_DNA"/>
</dbReference>
<protein>
    <recommendedName>
        <fullName evidence="7">VTT domain-containing protein</fullName>
    </recommendedName>
</protein>
<evidence type="ECO:0000259" key="7">
    <source>
        <dbReference type="Pfam" id="PF09335"/>
    </source>
</evidence>
<evidence type="ECO:0000313" key="9">
    <source>
        <dbReference type="Proteomes" id="UP000229631"/>
    </source>
</evidence>
<keyword evidence="4 6" id="KW-1133">Transmembrane helix</keyword>
<feature type="transmembrane region" description="Helical" evidence="6">
    <location>
        <begin position="69"/>
        <end position="87"/>
    </location>
</feature>
<dbReference type="AlphaFoldDB" id="A0A2M7BFA7"/>
<dbReference type="Pfam" id="PF09335">
    <property type="entry name" value="VTT_dom"/>
    <property type="match status" value="1"/>
</dbReference>